<keyword evidence="3" id="KW-1185">Reference proteome</keyword>
<dbReference type="PROSITE" id="PS51257">
    <property type="entry name" value="PROKAR_LIPOPROTEIN"/>
    <property type="match status" value="1"/>
</dbReference>
<gene>
    <name evidence="2" type="ORF">N0B31_20940</name>
</gene>
<evidence type="ECO:0000256" key="1">
    <source>
        <dbReference type="SAM" id="MobiDB-lite"/>
    </source>
</evidence>
<accession>A0A9E7R2I4</accession>
<feature type="region of interest" description="Disordered" evidence="1">
    <location>
        <begin position="23"/>
        <end position="81"/>
    </location>
</feature>
<dbReference type="AlphaFoldDB" id="A0A9E7R2I4"/>
<feature type="compositionally biased region" description="Pro residues" evidence="1">
    <location>
        <begin position="45"/>
        <end position="69"/>
    </location>
</feature>
<dbReference type="Proteomes" id="UP001057580">
    <property type="component" value="Chromosome"/>
</dbReference>
<proteinExistence type="predicted"/>
<feature type="compositionally biased region" description="Low complexity" evidence="1">
    <location>
        <begin position="23"/>
        <end position="44"/>
    </location>
</feature>
<dbReference type="EMBL" id="CP104003">
    <property type="protein sequence ID" value="UWM54576.1"/>
    <property type="molecule type" value="Genomic_DNA"/>
</dbReference>
<dbReference type="KEGG" id="ssai:N0B31_20940"/>
<sequence>MNRWLTLLVVGAVLLAGCSFDAGGPTSPTPTPTATGTPTETPHPTATPTPSPPATPTPTSSPTPTPTPAAPGAQLAPGITDDGIENPVALLNAHQRELLAEGFVVEQTITSTYAGEPSNRLVLTTTVGPGGEVAFQNATATGYDSGGNESVITSQVWLNQSTMLSYRVEAGEPSYQVRDRTYPPEWFVWFGSLQRDIQFAADEYEVTDVERVDGVRVVTLEASIDRVANDGVDDTIGLLRVDERGVIRHAETNVTYEEGTTYRTVYDVAELGVAPPAPPAWVDDVPPSASLQLELDIFEFDERGVELVHLYGDSVPANSTVTLTSNGTTYEKTLDEPFGDGSRYLWVDDEGTLRATATPPDEGTVQPLGREVTVTVRAPDGLRLFELSVGRR</sequence>
<reference evidence="2" key="1">
    <citation type="submission" date="2022-09" db="EMBL/GenBank/DDBJ databases">
        <title>Diverse halophilic archaea isolated from saline environments.</title>
        <authorList>
            <person name="Cui H.-L."/>
        </authorList>
    </citation>
    <scope>NUCLEOTIDE SEQUENCE</scope>
    <source>
        <strain evidence="2">ZS-35-S2</strain>
    </source>
</reference>
<name>A0A9E7R2I4_9EURY</name>
<dbReference type="RefSeq" id="WP_260593596.1">
    <property type="nucleotide sequence ID" value="NZ_CP104003.1"/>
</dbReference>
<organism evidence="2 3">
    <name type="scientific">Salinirubellus salinus</name>
    <dbReference type="NCBI Taxonomy" id="1364945"/>
    <lineage>
        <taxon>Archaea</taxon>
        <taxon>Methanobacteriati</taxon>
        <taxon>Methanobacteriota</taxon>
        <taxon>Stenosarchaea group</taxon>
        <taxon>Halobacteria</taxon>
        <taxon>Halobacteriales</taxon>
        <taxon>Natronomonadaceae</taxon>
        <taxon>Salinirubellus</taxon>
    </lineage>
</organism>
<protein>
    <submittedName>
        <fullName evidence="2">Uncharacterized protein</fullName>
    </submittedName>
</protein>
<evidence type="ECO:0000313" key="2">
    <source>
        <dbReference type="EMBL" id="UWM54576.1"/>
    </source>
</evidence>
<evidence type="ECO:0000313" key="3">
    <source>
        <dbReference type="Proteomes" id="UP001057580"/>
    </source>
</evidence>
<dbReference type="GeneID" id="74944944"/>